<comment type="caution">
    <text evidence="1">The sequence shown here is derived from an EMBL/GenBank/DDBJ whole genome shotgun (WGS) entry which is preliminary data.</text>
</comment>
<proteinExistence type="predicted"/>
<organism evidence="1 2">
    <name type="scientific">Taklimakanibacter albus</name>
    <dbReference type="NCBI Taxonomy" id="2800327"/>
    <lineage>
        <taxon>Bacteria</taxon>
        <taxon>Pseudomonadati</taxon>
        <taxon>Pseudomonadota</taxon>
        <taxon>Alphaproteobacteria</taxon>
        <taxon>Hyphomicrobiales</taxon>
        <taxon>Aestuariivirgaceae</taxon>
        <taxon>Taklimakanibacter</taxon>
    </lineage>
</organism>
<dbReference type="EMBL" id="JAENHL010000008">
    <property type="protein sequence ID" value="MBK1870842.1"/>
    <property type="molecule type" value="Genomic_DNA"/>
</dbReference>
<dbReference type="Proteomes" id="UP000616151">
    <property type="component" value="Unassembled WGS sequence"/>
</dbReference>
<evidence type="ECO:0000313" key="1">
    <source>
        <dbReference type="EMBL" id="MBK1870842.1"/>
    </source>
</evidence>
<name>A0ACC5RE06_9HYPH</name>
<sequence length="1501" mass="163927">MSVLFVSHASKSDAGASTILAWLREWGYDAVFVDHDVAEGLIGGEPWEERLYTELRRCRALIALVDSAWLGSKWCIAEANHAQALRKPVIPIYLEDRKASESFAKLLAANAPPVFARVQSLTTVALEDTKARLKQALSSLGLDAANVFSFKGSRPPYPGLPPFEKDDAPVFFGRDQEITDLLSLLNSCRAANRPRWIQIQGASGSGKSSLLRAGLLPRLERDKDHWIIVPPFRPLADPLRELSQVLLAPLPAPEGAEAAVVAAWAQWIIDAAATVRAGAQRPEATVLLSVDQLEEAVNPSRAGALRDEGGLDRATIFLIALREALARSDHRLLVISTLRADTIGDFQRHRAMRERSSQGDVIRVQACQLDALPKASFFAIIQGPADLAGLRFDDGLVGRIVDETATDDALPLLAFALRELWDRYGKADLRISKDEYDLFGGIEKSVGDRAEAEYRNWMDKLASTGISPAEIEAQNEQFRRLMLTHFAGITDDGRLIRSPVAWVDVPAGLKGVVEAFRDARLMSADQEKVEVAHDALFRRWDRLAEWRKQIGGALADLRLVKRIYAERTDQADLIPEGHQLEQAKRLLTSGLIQSDSPLATFVTSSMKLAEFHEERRRFWKRLGQAASVAVALVGVIATALFLVASDRQRAALAERDRAFSSEATRLAALSRAELAKGNIRGAIELALEALPSTRAESEENSLSLGWLGHVFANRPPPVSKMVEATLMDALIARPVNEPWLIGHQEPIYDVVWSPDGARIATGSTDGTVRIWNTATGMVEKSLEVKKGFRPKLQWSLRGDRLFASSEGMNRGIYMWDMSSGEGVSMMPEGEADYIRIAWSPDATSVVMVTLRGEAKLWDATTGKLKARIEIPRVAIKEVAWSVEGGSLALAVGGEVWIWDADGNRSQVVLRHEDVVSKIAWGPNGMLATVSGRMIRIWNTDKGELAASLPLAGKATAISWNQDGSRLAIGTMDRGGSIWQADTGKVTDLAERVPVEMIAWSPDGTKLATRFYGAAWLWDPASGAKIGPPLAAPEKVAFRTVLRPARSDIPATPEMKWSPDSKQIAIALGPVGAVWDVERNERFLLIGHQEAISGLAWKGDSGLLATASVDGMARIWNLGNGSQGMRRKLSDNADDVHRIAWDRTGGRILALTTGSLAIWEASTGATIAVMDAQPAGYAEWDPAGSRIVAALDDRTPGIWDAGSGKLLMRLEGHTDTVNAAAWSPDGLRLVTASNDLTAKIWDATSKLTRELKFSRKIQEAYWSPDGRRIALVVEDGLFIWTPKATQPESQLVLTGGVQAVSWSPDGSRLATSKGGWPRSVWNDEDKFLTIRSVTRTSWSPDGKRMATVSDDGLGRVWDMETRTEVPLRVPDSDVLDIAWSGNGRWIATVSDDSTVRVWDAASGKEVSRYMDRKPKMAWDSTGQRLASLRADGVVEVNVMPRENLSTLLACALGQLPSVSPAVIRGDFFLSPAPQEGSAAAHLSEPYIARYAAAQEACTALLQ</sequence>
<accession>A0ACC5RE06</accession>
<keyword evidence="2" id="KW-1185">Reference proteome</keyword>
<reference evidence="1" key="1">
    <citation type="submission" date="2021-01" db="EMBL/GenBank/DDBJ databases">
        <authorList>
            <person name="Sun Q."/>
        </authorList>
    </citation>
    <scope>NUCLEOTIDE SEQUENCE</scope>
    <source>
        <strain evidence="1">YIM B02566</strain>
    </source>
</reference>
<gene>
    <name evidence="1" type="ORF">JHL16_31035</name>
</gene>
<evidence type="ECO:0000313" key="2">
    <source>
        <dbReference type="Proteomes" id="UP000616151"/>
    </source>
</evidence>
<protein>
    <submittedName>
        <fullName evidence="1">TIR domain-containing protein</fullName>
    </submittedName>
</protein>